<dbReference type="RefSeq" id="WP_217641377.1">
    <property type="nucleotide sequence ID" value="NZ_FOMZ01000003.1"/>
</dbReference>
<evidence type="ECO:0000256" key="1">
    <source>
        <dbReference type="SAM" id="Phobius"/>
    </source>
</evidence>
<gene>
    <name evidence="2" type="ORF">SAMN04487819_103130</name>
</gene>
<feature type="transmembrane region" description="Helical" evidence="1">
    <location>
        <begin position="168"/>
        <end position="192"/>
    </location>
</feature>
<sequence length="200" mass="21616">MSEQPVEGPERKYTTDRDSVPWRQLRTRPPRPGVVFGADLLPALSVLSLVTLLGFPLGWIWAHLAPPRESTMTRQGELVPVLVESYHRFDGLAVFLLLSSACGVLVAAAAWQLRGRRGPVLLVAMVLGSLLSAWLGMRLGTSFAAGMYPVPDTLRPGDLVAVAPRLDTLVGLLGQPLTVALTYGLVASWNGLDDLGRRRG</sequence>
<evidence type="ECO:0000313" key="3">
    <source>
        <dbReference type="Proteomes" id="UP000198716"/>
    </source>
</evidence>
<accession>A0A1I1V8V6</accession>
<name>A0A1I1V8V6_9ACTN</name>
<dbReference type="AlphaFoldDB" id="A0A1I1V8V6"/>
<dbReference type="InterPro" id="IPR021213">
    <property type="entry name" value="DUF2567"/>
</dbReference>
<keyword evidence="1" id="KW-1133">Transmembrane helix</keyword>
<evidence type="ECO:0008006" key="4">
    <source>
        <dbReference type="Google" id="ProtNLM"/>
    </source>
</evidence>
<feature type="transmembrane region" description="Helical" evidence="1">
    <location>
        <begin position="33"/>
        <end position="62"/>
    </location>
</feature>
<proteinExistence type="predicted"/>
<dbReference type="Proteomes" id="UP000198716">
    <property type="component" value="Unassembled WGS sequence"/>
</dbReference>
<keyword evidence="1" id="KW-0812">Transmembrane</keyword>
<feature type="transmembrane region" description="Helical" evidence="1">
    <location>
        <begin position="120"/>
        <end position="148"/>
    </location>
</feature>
<evidence type="ECO:0000313" key="2">
    <source>
        <dbReference type="EMBL" id="SFD78418.1"/>
    </source>
</evidence>
<keyword evidence="1" id="KW-0472">Membrane</keyword>
<reference evidence="3" key="1">
    <citation type="submission" date="2016-10" db="EMBL/GenBank/DDBJ databases">
        <authorList>
            <person name="Varghese N."/>
            <person name="Submissions S."/>
        </authorList>
    </citation>
    <scope>NUCLEOTIDE SEQUENCE [LARGE SCALE GENOMIC DNA]</scope>
    <source>
        <strain evidence="3">DSM 45004</strain>
    </source>
</reference>
<dbReference type="EMBL" id="FOMZ01000003">
    <property type="protein sequence ID" value="SFD78418.1"/>
    <property type="molecule type" value="Genomic_DNA"/>
</dbReference>
<feature type="transmembrane region" description="Helical" evidence="1">
    <location>
        <begin position="92"/>
        <end position="113"/>
    </location>
</feature>
<organism evidence="2 3">
    <name type="scientific">Actinopolyspora alba</name>
    <dbReference type="NCBI Taxonomy" id="673379"/>
    <lineage>
        <taxon>Bacteria</taxon>
        <taxon>Bacillati</taxon>
        <taxon>Actinomycetota</taxon>
        <taxon>Actinomycetes</taxon>
        <taxon>Actinopolysporales</taxon>
        <taxon>Actinopolysporaceae</taxon>
        <taxon>Actinopolyspora</taxon>
        <taxon>Actinopolyspora alba group</taxon>
    </lineage>
</organism>
<keyword evidence="3" id="KW-1185">Reference proteome</keyword>
<dbReference type="Pfam" id="PF10821">
    <property type="entry name" value="DUF2567"/>
    <property type="match status" value="1"/>
</dbReference>
<protein>
    <recommendedName>
        <fullName evidence="4">DUF2567 domain-containing protein</fullName>
    </recommendedName>
</protein>